<evidence type="ECO:0000313" key="2">
    <source>
        <dbReference type="Ensembl" id="ENSPKIP00000017006.1"/>
    </source>
</evidence>
<dbReference type="KEGG" id="pki:111838926"/>
<sequence>MDDDDDDVFHTDPLTYQPPFRDIKCENRGTQTPGPALVQGLNMLPCGVGQEPRRLFYGSAGLRLHFPALSVPGGHPPQEERQPDDRPQPSAEVRIGQKLQMIGDQFHQDQLQLYHRNQRNQQPVWWRLVMALCGLLFERRQRAEQR</sequence>
<dbReference type="Ensembl" id="ENSPKIT00000041511.1">
    <property type="protein sequence ID" value="ENSPKIP00000017006.1"/>
    <property type="gene ID" value="ENSPKIG00000003103.1"/>
</dbReference>
<proteinExistence type="predicted"/>
<dbReference type="GO" id="GO:0016459">
    <property type="term" value="C:myosin complex"/>
    <property type="evidence" value="ECO:0007669"/>
    <property type="project" value="TreeGrafter"/>
</dbReference>
<reference evidence="2" key="1">
    <citation type="submission" date="2025-08" db="UniProtKB">
        <authorList>
            <consortium name="Ensembl"/>
        </authorList>
    </citation>
    <scope>IDENTIFICATION</scope>
</reference>
<name>A0A3B3RH63_9TELE</name>
<dbReference type="GeneTree" id="ENSGT00390000017896"/>
<dbReference type="CTD" id="751764"/>
<dbReference type="RefSeq" id="XP_023658180.1">
    <property type="nucleotide sequence ID" value="XM_023802412.2"/>
</dbReference>
<evidence type="ECO:0000256" key="1">
    <source>
        <dbReference type="SAM" id="MobiDB-lite"/>
    </source>
</evidence>
<dbReference type="PANTHER" id="PTHR32014:SF2">
    <property type="entry name" value="BCL-2-MODIFYING FACTOR"/>
    <property type="match status" value="1"/>
</dbReference>
<organism evidence="2 3">
    <name type="scientific">Paramormyrops kingsleyae</name>
    <dbReference type="NCBI Taxonomy" id="1676925"/>
    <lineage>
        <taxon>Eukaryota</taxon>
        <taxon>Metazoa</taxon>
        <taxon>Chordata</taxon>
        <taxon>Craniata</taxon>
        <taxon>Vertebrata</taxon>
        <taxon>Euteleostomi</taxon>
        <taxon>Actinopterygii</taxon>
        <taxon>Neopterygii</taxon>
        <taxon>Teleostei</taxon>
        <taxon>Osteoglossocephala</taxon>
        <taxon>Osteoglossomorpha</taxon>
        <taxon>Osteoglossiformes</taxon>
        <taxon>Mormyridae</taxon>
        <taxon>Paramormyrops</taxon>
    </lineage>
</organism>
<dbReference type="Proteomes" id="UP000261540">
    <property type="component" value="Unplaced"/>
</dbReference>
<dbReference type="OrthoDB" id="9934797at2759"/>
<feature type="region of interest" description="Disordered" evidence="1">
    <location>
        <begin position="1"/>
        <end position="26"/>
    </location>
</feature>
<dbReference type="Pfam" id="PF15185">
    <property type="entry name" value="BMF"/>
    <property type="match status" value="1"/>
</dbReference>
<feature type="region of interest" description="Disordered" evidence="1">
    <location>
        <begin position="68"/>
        <end position="91"/>
    </location>
</feature>
<dbReference type="GO" id="GO:0010507">
    <property type="term" value="P:negative regulation of autophagy"/>
    <property type="evidence" value="ECO:0007669"/>
    <property type="project" value="TreeGrafter"/>
</dbReference>
<dbReference type="GO" id="GO:0006915">
    <property type="term" value="P:apoptotic process"/>
    <property type="evidence" value="ECO:0007669"/>
    <property type="project" value="InterPro"/>
</dbReference>
<dbReference type="STRING" id="1676925.ENSPKIP00000017006"/>
<protein>
    <submittedName>
        <fullName evidence="2">Bcl2 modifying factor</fullName>
    </submittedName>
</protein>
<keyword evidence="3" id="KW-1185">Reference proteome</keyword>
<evidence type="ECO:0000313" key="3">
    <source>
        <dbReference type="Proteomes" id="UP000261540"/>
    </source>
</evidence>
<dbReference type="InterPro" id="IPR028192">
    <property type="entry name" value="BMF"/>
</dbReference>
<feature type="compositionally biased region" description="Basic and acidic residues" evidence="1">
    <location>
        <begin position="77"/>
        <end position="87"/>
    </location>
</feature>
<dbReference type="PANTHER" id="PTHR32014">
    <property type="entry name" value="BCL-2-MODIFYING FACTOR"/>
    <property type="match status" value="1"/>
</dbReference>
<dbReference type="AlphaFoldDB" id="A0A3B3RH63"/>
<reference evidence="2" key="2">
    <citation type="submission" date="2025-09" db="UniProtKB">
        <authorList>
            <consortium name="Ensembl"/>
        </authorList>
    </citation>
    <scope>IDENTIFICATION</scope>
</reference>
<dbReference type="GO" id="GO:0043065">
    <property type="term" value="P:positive regulation of apoptotic process"/>
    <property type="evidence" value="ECO:0007669"/>
    <property type="project" value="TreeGrafter"/>
</dbReference>
<dbReference type="GeneID" id="111838926"/>
<accession>A0A3B3RH63</accession>